<accession>A0A0S4J2Y4</accession>
<protein>
    <submittedName>
        <fullName evidence="7">SNARE protein, putative</fullName>
    </submittedName>
</protein>
<keyword evidence="5" id="KW-0472">Membrane</keyword>
<keyword evidence="3" id="KW-0653">Protein transport</keyword>
<evidence type="ECO:0000256" key="5">
    <source>
        <dbReference type="ARBA" id="ARBA00023136"/>
    </source>
</evidence>
<keyword evidence="2" id="KW-0812">Transmembrane</keyword>
<keyword evidence="1" id="KW-0813">Transport</keyword>
<keyword evidence="8" id="KW-1185">Reference proteome</keyword>
<evidence type="ECO:0000256" key="3">
    <source>
        <dbReference type="ARBA" id="ARBA00022927"/>
    </source>
</evidence>
<organism evidence="7 8">
    <name type="scientific">Bodo saltans</name>
    <name type="common">Flagellated protozoan</name>
    <dbReference type="NCBI Taxonomy" id="75058"/>
    <lineage>
        <taxon>Eukaryota</taxon>
        <taxon>Discoba</taxon>
        <taxon>Euglenozoa</taxon>
        <taxon>Kinetoplastea</taxon>
        <taxon>Metakinetoplastina</taxon>
        <taxon>Eubodonida</taxon>
        <taxon>Bodonidae</taxon>
        <taxon>Bodo</taxon>
    </lineage>
</organism>
<dbReference type="PIRSF" id="PIRSF028865">
    <property type="entry name" value="Membrin-2"/>
    <property type="match status" value="1"/>
</dbReference>
<gene>
    <name evidence="7" type="ORF">BSAL_77225</name>
</gene>
<dbReference type="InterPro" id="IPR027027">
    <property type="entry name" value="GOSR2/Membrin/Bos1"/>
</dbReference>
<dbReference type="VEuPathDB" id="TriTrypDB:BSAL_77225"/>
<dbReference type="OrthoDB" id="158360at2759"/>
<dbReference type="GO" id="GO:0015031">
    <property type="term" value="P:protein transport"/>
    <property type="evidence" value="ECO:0007669"/>
    <property type="project" value="UniProtKB-KW"/>
</dbReference>
<proteinExistence type="predicted"/>
<dbReference type="GO" id="GO:0005484">
    <property type="term" value="F:SNAP receptor activity"/>
    <property type="evidence" value="ECO:0007669"/>
    <property type="project" value="InterPro"/>
</dbReference>
<evidence type="ECO:0000256" key="6">
    <source>
        <dbReference type="ARBA" id="ARBA00046280"/>
    </source>
</evidence>
<name>A0A0S4J2Y4_BODSA</name>
<dbReference type="Proteomes" id="UP000051952">
    <property type="component" value="Unassembled WGS sequence"/>
</dbReference>
<dbReference type="EMBL" id="CYKH01000742">
    <property type="protein sequence ID" value="CUG30227.1"/>
    <property type="molecule type" value="Genomic_DNA"/>
</dbReference>
<dbReference type="GO" id="GO:0016192">
    <property type="term" value="P:vesicle-mediated transport"/>
    <property type="evidence" value="ECO:0007669"/>
    <property type="project" value="InterPro"/>
</dbReference>
<comment type="subcellular location">
    <subcellularLocation>
        <location evidence="6">Endomembrane system</location>
        <topology evidence="6">Single-pass type IV membrane protein</topology>
    </subcellularLocation>
</comment>
<sequence length="167" mass="18343">MTERLERGILGDTTTLESMLQQARATAHELLASKRAQLSVLEAKRAESLLAECDSLQRTVDKTKKRATRDLELKMQREKLLGGNGAAGYFNRADDTDASLLARESQGLSHSRRKVQQMVDEGHAVMSALKGQGTRLSSSNQKTAELLEALGVSNHTILAIVRTNRVD</sequence>
<evidence type="ECO:0000256" key="4">
    <source>
        <dbReference type="ARBA" id="ARBA00022989"/>
    </source>
</evidence>
<evidence type="ECO:0000313" key="8">
    <source>
        <dbReference type="Proteomes" id="UP000051952"/>
    </source>
</evidence>
<reference evidence="8" key="1">
    <citation type="submission" date="2015-09" db="EMBL/GenBank/DDBJ databases">
        <authorList>
            <consortium name="Pathogen Informatics"/>
        </authorList>
    </citation>
    <scope>NUCLEOTIDE SEQUENCE [LARGE SCALE GENOMIC DNA]</scope>
    <source>
        <strain evidence="8">Lake Konstanz</strain>
    </source>
</reference>
<dbReference type="AlphaFoldDB" id="A0A0S4J2Y4"/>
<evidence type="ECO:0000256" key="2">
    <source>
        <dbReference type="ARBA" id="ARBA00022692"/>
    </source>
</evidence>
<evidence type="ECO:0000313" key="7">
    <source>
        <dbReference type="EMBL" id="CUG30227.1"/>
    </source>
</evidence>
<dbReference type="Pfam" id="PF12352">
    <property type="entry name" value="V-SNARE_C"/>
    <property type="match status" value="1"/>
</dbReference>
<evidence type="ECO:0000256" key="1">
    <source>
        <dbReference type="ARBA" id="ARBA00022448"/>
    </source>
</evidence>
<feature type="non-terminal residue" evidence="7">
    <location>
        <position position="167"/>
    </location>
</feature>
<dbReference type="GO" id="GO:0005794">
    <property type="term" value="C:Golgi apparatus"/>
    <property type="evidence" value="ECO:0007669"/>
    <property type="project" value="InterPro"/>
</dbReference>
<keyword evidence="4" id="KW-1133">Transmembrane helix</keyword>